<keyword evidence="1" id="KW-1133">Transmembrane helix</keyword>
<proteinExistence type="predicted"/>
<evidence type="ECO:0000256" key="1">
    <source>
        <dbReference type="SAM" id="Phobius"/>
    </source>
</evidence>
<name>A0ABT2M8P7_9MYCO</name>
<evidence type="ECO:0008006" key="5">
    <source>
        <dbReference type="Google" id="ProtNLM"/>
    </source>
</evidence>
<organism evidence="3 4">
    <name type="scientific">Mycobacterium deserti</name>
    <dbReference type="NCBI Taxonomy" id="2978347"/>
    <lineage>
        <taxon>Bacteria</taxon>
        <taxon>Bacillati</taxon>
        <taxon>Actinomycetota</taxon>
        <taxon>Actinomycetes</taxon>
        <taxon>Mycobacteriales</taxon>
        <taxon>Mycobacteriaceae</taxon>
        <taxon>Mycobacterium</taxon>
    </lineage>
</organism>
<accession>A0ABT2M8P7</accession>
<comment type="caution">
    <text evidence="3">The sequence shown here is derived from an EMBL/GenBank/DDBJ whole genome shotgun (WGS) entry which is preliminary data.</text>
</comment>
<evidence type="ECO:0000256" key="2">
    <source>
        <dbReference type="SAM" id="SignalP"/>
    </source>
</evidence>
<keyword evidence="4" id="KW-1185">Reference proteome</keyword>
<reference evidence="4" key="1">
    <citation type="submission" date="2023-07" db="EMBL/GenBank/DDBJ databases">
        <authorList>
            <person name="Deng Y."/>
            <person name="Zhang Y.-Q."/>
        </authorList>
    </citation>
    <scope>NUCLEOTIDE SEQUENCE [LARGE SCALE GENOMIC DNA]</scope>
    <source>
        <strain evidence="4">CPCC 205710</strain>
    </source>
</reference>
<sequence>MASVLLAIGLLAMNFPVFLDDYDQWGWQIKCGTGFAADLAQATAAVGNGNYADECETALLMRRLWTVPLVVVSGLVGLAVLVAAAATSERESLASHRETA</sequence>
<keyword evidence="1" id="KW-0472">Membrane</keyword>
<protein>
    <recommendedName>
        <fullName evidence="5">Transmembrane protein</fullName>
    </recommendedName>
</protein>
<evidence type="ECO:0000313" key="4">
    <source>
        <dbReference type="Proteomes" id="UP001206639"/>
    </source>
</evidence>
<dbReference type="EMBL" id="JAODWD010000002">
    <property type="protein sequence ID" value="MCT7658640.1"/>
    <property type="molecule type" value="Genomic_DNA"/>
</dbReference>
<feature type="transmembrane region" description="Helical" evidence="1">
    <location>
        <begin position="67"/>
        <end position="87"/>
    </location>
</feature>
<gene>
    <name evidence="3" type="ORF">N4S67_09425</name>
</gene>
<keyword evidence="2" id="KW-0732">Signal</keyword>
<keyword evidence="1" id="KW-0812">Transmembrane</keyword>
<dbReference type="Proteomes" id="UP001206639">
    <property type="component" value="Unassembled WGS sequence"/>
</dbReference>
<dbReference type="RefSeq" id="WP_260992679.1">
    <property type="nucleotide sequence ID" value="NZ_JAODWD010000002.1"/>
</dbReference>
<feature type="signal peptide" evidence="2">
    <location>
        <begin position="1"/>
        <end position="19"/>
    </location>
</feature>
<feature type="chain" id="PRO_5046821197" description="Transmembrane protein" evidence="2">
    <location>
        <begin position="20"/>
        <end position="100"/>
    </location>
</feature>
<evidence type="ECO:0000313" key="3">
    <source>
        <dbReference type="EMBL" id="MCT7658640.1"/>
    </source>
</evidence>